<feature type="binding site" description="axial binding residue" evidence="5">
    <location>
        <position position="440"/>
    </location>
    <ligand>
        <name>heme</name>
        <dbReference type="ChEBI" id="CHEBI:30413"/>
    </ligand>
    <ligandPart>
        <name>Fe</name>
        <dbReference type="ChEBI" id="CHEBI:18248"/>
    </ligandPart>
</feature>
<evidence type="ECO:0000256" key="1">
    <source>
        <dbReference type="ARBA" id="ARBA00010617"/>
    </source>
</evidence>
<dbReference type="InterPro" id="IPR001128">
    <property type="entry name" value="Cyt_P450"/>
</dbReference>
<evidence type="ECO:0000256" key="2">
    <source>
        <dbReference type="ARBA" id="ARBA00022723"/>
    </source>
</evidence>
<dbReference type="SUPFAM" id="SSF53474">
    <property type="entry name" value="alpha/beta-Hydrolases"/>
    <property type="match status" value="1"/>
</dbReference>
<reference evidence="7" key="1">
    <citation type="submission" date="2021-02" db="EMBL/GenBank/DDBJ databases">
        <authorList>
            <person name="Dougan E. K."/>
            <person name="Rhodes N."/>
            <person name="Thang M."/>
            <person name="Chan C."/>
        </authorList>
    </citation>
    <scope>NUCLEOTIDE SEQUENCE</scope>
</reference>
<dbReference type="OrthoDB" id="6431331at2759"/>
<keyword evidence="2 5" id="KW-0479">Metal-binding</keyword>
<dbReference type="Gene3D" id="3.40.50.1820">
    <property type="entry name" value="alpha/beta hydrolase"/>
    <property type="match status" value="1"/>
</dbReference>
<dbReference type="Pfam" id="PF00561">
    <property type="entry name" value="Abhydrolase_1"/>
    <property type="match status" value="1"/>
</dbReference>
<dbReference type="PROSITE" id="PS00086">
    <property type="entry name" value="CYTOCHROME_P450"/>
    <property type="match status" value="1"/>
</dbReference>
<evidence type="ECO:0000313" key="8">
    <source>
        <dbReference type="Proteomes" id="UP000649617"/>
    </source>
</evidence>
<keyword evidence="5" id="KW-0349">Heme</keyword>
<dbReference type="Gene3D" id="1.10.630.10">
    <property type="entry name" value="Cytochrome P450"/>
    <property type="match status" value="1"/>
</dbReference>
<comment type="caution">
    <text evidence="7">The sequence shown here is derived from an EMBL/GenBank/DDBJ whole genome shotgun (WGS) entry which is preliminary data.</text>
</comment>
<proteinExistence type="inferred from homology"/>
<dbReference type="Proteomes" id="UP000649617">
    <property type="component" value="Unassembled WGS sequence"/>
</dbReference>
<evidence type="ECO:0000256" key="4">
    <source>
        <dbReference type="ARBA" id="ARBA00023004"/>
    </source>
</evidence>
<dbReference type="GO" id="GO:0006629">
    <property type="term" value="P:lipid metabolic process"/>
    <property type="evidence" value="ECO:0007669"/>
    <property type="project" value="UniProtKB-ARBA"/>
</dbReference>
<name>A0A812VW70_SYMPI</name>
<dbReference type="PANTHER" id="PTHR24296">
    <property type="entry name" value="CYTOCHROME P450"/>
    <property type="match status" value="1"/>
</dbReference>
<feature type="domain" description="AB hydrolase-1" evidence="6">
    <location>
        <begin position="673"/>
        <end position="777"/>
    </location>
</feature>
<sequence>MMRSWEVNFSTSQVALAVAVVAAAAAGQFLQRQPKGCSEVSGPSILGILPRLWSSIRSYTFLELLTQLHETEGNTFFLQFGILRFLVTPLVITRDPRNVEHMLKHNFSNYPKGAFFNSITHELLGAGIFNADGESWVMQRKTASQMFTANRFKNHIWRVVRKNCNKVIKLLHEHEGVSVDMFNVLNRFTLDSIGEIGFGASIGSLENSESPFLKSFDEAQRVLFWRFVIPGWRLLRFLRLGQERGAENHFKVLKSYSMSIITDLADKLDTEAGDSFVGLFMKDDPSLSREFLSDMVLNFLIAGRDTTAQAMSWCLFLLMTCSRVQEKVRSEICQVLGDGGDLDYEKLSRFQYLEAVLKESLRLYPSVPLDSKFVANADTLPDGTYVPRGTALIYMSYAMGRSQEIWGADASEFRPERWLEMKGVKSPYENPVFHAGPRECLGKRLAMLEMKEGKEGRGKEACLTRISWFGETVAAQLSCRSKNEQDGATCADCFGGLISCTATKCWWPCSRGGDENRACRACTKQHCQPPFEAPPGKMKPRFFDRRTGTRWSAARVAEICRGNLAEWMAWAFFHCTPDEVSEDRWAELVQLVDEGACWAGIDFPEGYNPHVQAMRLTMDPIPSEHRPMIYYIVTALALPVVTHYNLENLGFRKHKSGTLQYWLRPGRGKRTEPPIVFCHGVGVNLLPYEHFITELLRQVPKGKSIFLVSLPHISMRIKEDVPSSAEMVACLRDMLTSWDFDSAHFVGHSFGSIVVAWMCKNAKETVKVATFLDPVCFLLIKPDVCYNFMYRQPETPTQLLLHYFVARELFIAHSLSRNFFWYQNLLWPEELVMPTLVMLSGTDSIVPAHSVRRYLTGWLQQQRTDTFRLLWFPNLGHGEMNFGPVGLAAVKRIVAEMMALEARLQMGRRR</sequence>
<dbReference type="EMBL" id="CAJNIZ010043251">
    <property type="protein sequence ID" value="CAE7655524.1"/>
    <property type="molecule type" value="Genomic_DNA"/>
</dbReference>
<keyword evidence="3" id="KW-0560">Oxidoreductase</keyword>
<dbReference type="InterPro" id="IPR002401">
    <property type="entry name" value="Cyt_P450_E_grp-I"/>
</dbReference>
<keyword evidence="8" id="KW-1185">Reference proteome</keyword>
<keyword evidence="4 5" id="KW-0408">Iron</keyword>
<dbReference type="AlphaFoldDB" id="A0A812VW70"/>
<dbReference type="SUPFAM" id="SSF48264">
    <property type="entry name" value="Cytochrome P450"/>
    <property type="match status" value="1"/>
</dbReference>
<gene>
    <name evidence="7" type="primary">CYP86A22</name>
    <name evidence="7" type="ORF">SPIL2461_LOCUS17606</name>
</gene>
<dbReference type="InterPro" id="IPR017972">
    <property type="entry name" value="Cyt_P450_CS"/>
</dbReference>
<comment type="cofactor">
    <cofactor evidence="5">
        <name>heme</name>
        <dbReference type="ChEBI" id="CHEBI:30413"/>
    </cofactor>
</comment>
<dbReference type="GO" id="GO:0005506">
    <property type="term" value="F:iron ion binding"/>
    <property type="evidence" value="ECO:0007669"/>
    <property type="project" value="InterPro"/>
</dbReference>
<comment type="similarity">
    <text evidence="1">Belongs to the cytochrome P450 family.</text>
</comment>
<dbReference type="GO" id="GO:0004497">
    <property type="term" value="F:monooxygenase activity"/>
    <property type="evidence" value="ECO:0007669"/>
    <property type="project" value="InterPro"/>
</dbReference>
<accession>A0A812VW70</accession>
<evidence type="ECO:0000313" key="7">
    <source>
        <dbReference type="EMBL" id="CAE7655524.1"/>
    </source>
</evidence>
<dbReference type="InterPro" id="IPR036396">
    <property type="entry name" value="Cyt_P450_sf"/>
</dbReference>
<dbReference type="GO" id="GO:0020037">
    <property type="term" value="F:heme binding"/>
    <property type="evidence" value="ECO:0007669"/>
    <property type="project" value="InterPro"/>
</dbReference>
<protein>
    <submittedName>
        <fullName evidence="7">CYP86A22 protein</fullName>
    </submittedName>
</protein>
<evidence type="ECO:0000259" key="6">
    <source>
        <dbReference type="Pfam" id="PF00561"/>
    </source>
</evidence>
<dbReference type="GO" id="GO:0016705">
    <property type="term" value="F:oxidoreductase activity, acting on paired donors, with incorporation or reduction of molecular oxygen"/>
    <property type="evidence" value="ECO:0007669"/>
    <property type="project" value="InterPro"/>
</dbReference>
<dbReference type="InterPro" id="IPR029058">
    <property type="entry name" value="AB_hydrolase_fold"/>
</dbReference>
<evidence type="ECO:0000256" key="3">
    <source>
        <dbReference type="ARBA" id="ARBA00023002"/>
    </source>
</evidence>
<dbReference type="PRINTS" id="PR00463">
    <property type="entry name" value="EP450I"/>
</dbReference>
<dbReference type="InterPro" id="IPR000073">
    <property type="entry name" value="AB_hydrolase_1"/>
</dbReference>
<dbReference type="Pfam" id="PF00067">
    <property type="entry name" value="p450"/>
    <property type="match status" value="1"/>
</dbReference>
<evidence type="ECO:0000256" key="5">
    <source>
        <dbReference type="PIRSR" id="PIRSR602401-1"/>
    </source>
</evidence>
<dbReference type="PRINTS" id="PR00385">
    <property type="entry name" value="P450"/>
</dbReference>
<organism evidence="7 8">
    <name type="scientific">Symbiodinium pilosum</name>
    <name type="common">Dinoflagellate</name>
    <dbReference type="NCBI Taxonomy" id="2952"/>
    <lineage>
        <taxon>Eukaryota</taxon>
        <taxon>Sar</taxon>
        <taxon>Alveolata</taxon>
        <taxon>Dinophyceae</taxon>
        <taxon>Suessiales</taxon>
        <taxon>Symbiodiniaceae</taxon>
        <taxon>Symbiodinium</taxon>
    </lineage>
</organism>